<keyword evidence="1" id="KW-1133">Transmembrane helix</keyword>
<accession>A0A2R5GV26</accession>
<feature type="transmembrane region" description="Helical" evidence="1">
    <location>
        <begin position="20"/>
        <end position="40"/>
    </location>
</feature>
<dbReference type="InterPro" id="IPR036259">
    <property type="entry name" value="MFS_trans_sf"/>
</dbReference>
<dbReference type="EMBL" id="BEYU01000210">
    <property type="protein sequence ID" value="GBG34712.1"/>
    <property type="molecule type" value="Genomic_DNA"/>
</dbReference>
<organism evidence="2 3">
    <name type="scientific">Hondaea fermentalgiana</name>
    <dbReference type="NCBI Taxonomy" id="2315210"/>
    <lineage>
        <taxon>Eukaryota</taxon>
        <taxon>Sar</taxon>
        <taxon>Stramenopiles</taxon>
        <taxon>Bigyra</taxon>
        <taxon>Labyrinthulomycetes</taxon>
        <taxon>Thraustochytrida</taxon>
        <taxon>Thraustochytriidae</taxon>
        <taxon>Hondaea</taxon>
    </lineage>
</organism>
<evidence type="ECO:0000313" key="3">
    <source>
        <dbReference type="Proteomes" id="UP000241890"/>
    </source>
</evidence>
<dbReference type="InParanoid" id="A0A2R5GV26"/>
<feature type="transmembrane region" description="Helical" evidence="1">
    <location>
        <begin position="95"/>
        <end position="114"/>
    </location>
</feature>
<dbReference type="AlphaFoldDB" id="A0A2R5GV26"/>
<dbReference type="OrthoDB" id="62987at2759"/>
<keyword evidence="1" id="KW-0472">Membrane</keyword>
<proteinExistence type="predicted"/>
<feature type="transmembrane region" description="Helical" evidence="1">
    <location>
        <begin position="52"/>
        <end position="75"/>
    </location>
</feature>
<reference evidence="2 3" key="1">
    <citation type="submission" date="2017-12" db="EMBL/GenBank/DDBJ databases">
        <title>Sequencing, de novo assembly and annotation of complete genome of a new Thraustochytrid species, strain FCC1311.</title>
        <authorList>
            <person name="Sedici K."/>
            <person name="Godart F."/>
            <person name="Aiese Cigliano R."/>
            <person name="Sanseverino W."/>
            <person name="Barakat M."/>
            <person name="Ortet P."/>
            <person name="Marechal E."/>
            <person name="Cagnac O."/>
            <person name="Amato A."/>
        </authorList>
    </citation>
    <scope>NUCLEOTIDE SEQUENCE [LARGE SCALE GENOMIC DNA]</scope>
</reference>
<dbReference type="PANTHER" id="PTHR28658:SF1">
    <property type="entry name" value="MAJOR FACILITATOR SUPERFAMILY DOMAIN CONTAINING 13B"/>
    <property type="match status" value="1"/>
</dbReference>
<evidence type="ECO:0000313" key="2">
    <source>
        <dbReference type="EMBL" id="GBG34712.1"/>
    </source>
</evidence>
<feature type="transmembrane region" description="Helical" evidence="1">
    <location>
        <begin position="326"/>
        <end position="350"/>
    </location>
</feature>
<feature type="transmembrane region" description="Helical" evidence="1">
    <location>
        <begin position="195"/>
        <end position="212"/>
    </location>
</feature>
<feature type="transmembrane region" description="Helical" evidence="1">
    <location>
        <begin position="120"/>
        <end position="140"/>
    </location>
</feature>
<sequence>MPGSRERSLFGVEVDPRAAWFGMVMFASTAMNSLFVTYYLDLYMNVVRLDASAFYVGQVIFMVWNACNDPVIGWISDRAKFRAGSNDPVSRRLTVIRTGGLLWTIAFCLVWTPPLEAGTWLGGAYFAGVLCLYDGMLTLVEVNHGALLADMSSDSAERATLNAYSAVFAGAGSFTSLLGHAYWTRRPENLGGFQRAMVVVAVCAAVAIHFACRGMRKANNARQAKESKRGGANDSSVACCPQGTAQGGTMESRCKACGTGAAPLASAETTSVAKGAGSLDLWQRVVSFMKELLMQRNFWYFQALYCVQMFDCTFEKNHFSIFLDGLAGDVFATPTLGAIISASFVLPWVGMLVLTPAVQRNGVYAVVQGILAARLAWCGVSALLGPGARSPHFAAWFLLSNRVMSEAICRICPLIISDLVDEDRYLHKRRESVSATIVGASAFMGKVSQSLAPMLGFHALQAVNPATTTSDDHANDLSGPEPSLSGVGQATRAHLFALLVLVPLVCVTVQNGVWHKFSLRGAYLKKIKEGEMSGLSLV</sequence>
<keyword evidence="3" id="KW-1185">Reference proteome</keyword>
<dbReference type="Pfam" id="PF13347">
    <property type="entry name" value="MFS_2"/>
    <property type="match status" value="1"/>
</dbReference>
<dbReference type="InterPro" id="IPR040035">
    <property type="entry name" value="TMEM180"/>
</dbReference>
<comment type="caution">
    <text evidence="2">The sequence shown here is derived from an EMBL/GenBank/DDBJ whole genome shotgun (WGS) entry which is preliminary data.</text>
</comment>
<feature type="transmembrane region" description="Helical" evidence="1">
    <location>
        <begin position="495"/>
        <end position="514"/>
    </location>
</feature>
<dbReference type="Proteomes" id="UP000241890">
    <property type="component" value="Unassembled WGS sequence"/>
</dbReference>
<gene>
    <name evidence="2" type="ORF">FCC1311_109342</name>
</gene>
<name>A0A2R5GV26_9STRA</name>
<dbReference type="SUPFAM" id="SSF103473">
    <property type="entry name" value="MFS general substrate transporter"/>
    <property type="match status" value="2"/>
</dbReference>
<dbReference type="Gene3D" id="1.20.1250.20">
    <property type="entry name" value="MFS general substrate transporter like domains"/>
    <property type="match status" value="1"/>
</dbReference>
<protein>
    <submittedName>
        <fullName evidence="2">Transmembrane protein 180</fullName>
    </submittedName>
</protein>
<keyword evidence="1 2" id="KW-0812">Transmembrane</keyword>
<dbReference type="PANTHER" id="PTHR28658">
    <property type="entry name" value="TRANSMEMBRANE PROTEIN 180"/>
    <property type="match status" value="1"/>
</dbReference>
<feature type="transmembrane region" description="Helical" evidence="1">
    <location>
        <begin position="161"/>
        <end position="183"/>
    </location>
</feature>
<evidence type="ECO:0000256" key="1">
    <source>
        <dbReference type="SAM" id="Phobius"/>
    </source>
</evidence>